<dbReference type="STRING" id="272558.gene:10726314"/>
<evidence type="ECO:0000313" key="2">
    <source>
        <dbReference type="EMBL" id="BAB04180.1"/>
    </source>
</evidence>
<keyword evidence="3" id="KW-1185">Reference proteome</keyword>
<dbReference type="RefSeq" id="WP_010896639.1">
    <property type="nucleotide sequence ID" value="NC_002570.2"/>
</dbReference>
<dbReference type="Proteomes" id="UP000001258">
    <property type="component" value="Chromosome"/>
</dbReference>
<dbReference type="KEGG" id="bha:BH0461"/>
<dbReference type="OrthoDB" id="2354159at2"/>
<reference evidence="2 3" key="1">
    <citation type="journal article" date="2000" name="Nucleic Acids Res.">
        <title>Complete genome sequence of the alkaliphilic bacterium Bacillus halodurans and genomic sequence comparison with Bacillus subtilis.</title>
        <authorList>
            <person name="Takami H."/>
            <person name="Nakasone K."/>
            <person name="Takaki Y."/>
            <person name="Maeno G."/>
            <person name="Sasaki R."/>
            <person name="Masui N."/>
            <person name="Fuji F."/>
            <person name="Hirama C."/>
            <person name="Nakamura Y."/>
            <person name="Ogasawara N."/>
            <person name="Kuhara S."/>
            <person name="Horikoshi K."/>
        </authorList>
    </citation>
    <scope>NUCLEOTIDE SEQUENCE [LARGE SCALE GENOMIC DNA]</scope>
    <source>
        <strain evidence="3">ATCC BAA-125 / DSM 18197 / FERM 7344 / JCM 9153 / C-125</strain>
    </source>
</reference>
<evidence type="ECO:0000313" key="3">
    <source>
        <dbReference type="Proteomes" id="UP000001258"/>
    </source>
</evidence>
<dbReference type="HOGENOM" id="CLU_159765_0_0_9"/>
<evidence type="ECO:0000259" key="1">
    <source>
        <dbReference type="Pfam" id="PF07238"/>
    </source>
</evidence>
<dbReference type="Pfam" id="PF07238">
    <property type="entry name" value="PilZ"/>
    <property type="match status" value="1"/>
</dbReference>
<accession>Q9KFL8</accession>
<feature type="domain" description="PilZ" evidence="1">
    <location>
        <begin position="7"/>
        <end position="107"/>
    </location>
</feature>
<protein>
    <submittedName>
        <fullName evidence="2">BH0461 protein</fullName>
    </submittedName>
</protein>
<name>Q9KFL8_HALH5</name>
<dbReference type="AlphaFoldDB" id="Q9KFL8"/>
<dbReference type="GeneID" id="87596021"/>
<dbReference type="SUPFAM" id="SSF141371">
    <property type="entry name" value="PilZ domain-like"/>
    <property type="match status" value="1"/>
</dbReference>
<organism evidence="2 3">
    <name type="scientific">Halalkalibacterium halodurans (strain ATCC BAA-125 / DSM 18197 / FERM 7344 / JCM 9153 / C-125)</name>
    <name type="common">Bacillus halodurans</name>
    <dbReference type="NCBI Taxonomy" id="272558"/>
    <lineage>
        <taxon>Bacteria</taxon>
        <taxon>Bacillati</taxon>
        <taxon>Bacillota</taxon>
        <taxon>Bacilli</taxon>
        <taxon>Bacillales</taxon>
        <taxon>Bacillaceae</taxon>
        <taxon>Halalkalibacterium (ex Joshi et al. 2022)</taxon>
    </lineage>
</organism>
<sequence length="123" mass="14444">MRYKREEAFRYEFPTPIIATLLVYEEGELLAKDERCEVINMSLGGARIRSSLNIKNHSRVELRYMMVQNNVMLMLPGDIVWKESTYTHQHYGLKLVLDVEAEDRLLRDLKARAKIMQSLPDKT</sequence>
<dbReference type="EMBL" id="BA000004">
    <property type="protein sequence ID" value="BAB04180.1"/>
    <property type="molecule type" value="Genomic_DNA"/>
</dbReference>
<dbReference type="PIR" id="E83707">
    <property type="entry name" value="E83707"/>
</dbReference>
<gene>
    <name evidence="2" type="ordered locus">BH0461</name>
</gene>
<dbReference type="GO" id="GO:0035438">
    <property type="term" value="F:cyclic-di-GMP binding"/>
    <property type="evidence" value="ECO:0007669"/>
    <property type="project" value="InterPro"/>
</dbReference>
<dbReference type="InterPro" id="IPR009875">
    <property type="entry name" value="PilZ_domain"/>
</dbReference>
<proteinExistence type="predicted"/>